<dbReference type="GO" id="GO:0016832">
    <property type="term" value="F:aldehyde-lyase activity"/>
    <property type="evidence" value="ECO:0007669"/>
    <property type="project" value="InterPro"/>
</dbReference>
<dbReference type="GO" id="GO:0005975">
    <property type="term" value="P:carbohydrate metabolic process"/>
    <property type="evidence" value="ECO:0007669"/>
    <property type="project" value="InterPro"/>
</dbReference>
<dbReference type="InterPro" id="IPR018225">
    <property type="entry name" value="Transaldolase_AS"/>
</dbReference>
<dbReference type="InterPro" id="IPR033919">
    <property type="entry name" value="TSA/FSA_arc/bac"/>
</dbReference>
<comment type="subcellular location">
    <subcellularLocation>
        <location evidence="1">Cytoplasm</location>
    </subcellularLocation>
</comment>
<dbReference type="InterPro" id="IPR001585">
    <property type="entry name" value="TAL/FSA"/>
</dbReference>
<dbReference type="PANTHER" id="PTHR10683:SF40">
    <property type="entry name" value="FRUCTOSE-6-PHOSPHATE ALDOLASE 1-RELATED"/>
    <property type="match status" value="1"/>
</dbReference>
<dbReference type="SUPFAM" id="SSF51569">
    <property type="entry name" value="Aldolase"/>
    <property type="match status" value="1"/>
</dbReference>
<evidence type="ECO:0000313" key="4">
    <source>
        <dbReference type="EMBL" id="MBK9984151.1"/>
    </source>
</evidence>
<dbReference type="GO" id="GO:0042182">
    <property type="term" value="P:ketone catabolic process"/>
    <property type="evidence" value="ECO:0007669"/>
    <property type="project" value="UniProtKB-ARBA"/>
</dbReference>
<name>A0A9D7SXQ3_9BACT</name>
<accession>A0A9D7SXQ3</accession>
<evidence type="ECO:0000256" key="1">
    <source>
        <dbReference type="ARBA" id="ARBA00004496"/>
    </source>
</evidence>
<dbReference type="Proteomes" id="UP000808337">
    <property type="component" value="Unassembled WGS sequence"/>
</dbReference>
<sequence length="220" mass="23927">MKFFIDTANLDQIKEANELGILDGVTTNPSLMAKEGITGRINIQNHYRSICAIVDGDVSAEVISTDFDGIVEEGKILADLASNIVVKVPMIKDGIKALNWFKDHGIRTNCTLIFSTGQAILAAKAGATYMSPFIGRIDDTNWDGMTLIKEISEVYTLQGFDTQILAASIRSARHIVEAAKAGAHVVTCPLSAILGLLYHPLTDLGLEKFLQDHRKANPED</sequence>
<gene>
    <name evidence="4" type="primary">fsa</name>
    <name evidence="4" type="ORF">IPP15_17570</name>
</gene>
<evidence type="ECO:0000256" key="2">
    <source>
        <dbReference type="ARBA" id="ARBA00022490"/>
    </source>
</evidence>
<keyword evidence="2" id="KW-0963">Cytoplasm</keyword>
<dbReference type="FunFam" id="3.20.20.70:FF:000018">
    <property type="entry name" value="Probable transaldolase"/>
    <property type="match status" value="1"/>
</dbReference>
<evidence type="ECO:0000313" key="5">
    <source>
        <dbReference type="Proteomes" id="UP000808337"/>
    </source>
</evidence>
<dbReference type="AlphaFoldDB" id="A0A9D7SXQ3"/>
<comment type="caution">
    <text evidence="4">The sequence shown here is derived from an EMBL/GenBank/DDBJ whole genome shotgun (WGS) entry which is preliminary data.</text>
</comment>
<organism evidence="4 5">
    <name type="scientific">Candidatus Opimibacter skivensis</name>
    <dbReference type="NCBI Taxonomy" id="2982028"/>
    <lineage>
        <taxon>Bacteria</taxon>
        <taxon>Pseudomonadati</taxon>
        <taxon>Bacteroidota</taxon>
        <taxon>Saprospiria</taxon>
        <taxon>Saprospirales</taxon>
        <taxon>Saprospiraceae</taxon>
        <taxon>Candidatus Opimibacter</taxon>
    </lineage>
</organism>
<protein>
    <submittedName>
        <fullName evidence="4">Fructose-6-phosphate aldolase</fullName>
    </submittedName>
</protein>
<keyword evidence="3" id="KW-0704">Schiff base</keyword>
<dbReference type="PROSITE" id="PS01054">
    <property type="entry name" value="TRANSALDOLASE_1"/>
    <property type="match status" value="1"/>
</dbReference>
<dbReference type="PANTHER" id="PTHR10683">
    <property type="entry name" value="TRANSALDOLASE"/>
    <property type="match status" value="1"/>
</dbReference>
<dbReference type="EMBL" id="JADKGY010000029">
    <property type="protein sequence ID" value="MBK9984151.1"/>
    <property type="molecule type" value="Genomic_DNA"/>
</dbReference>
<reference evidence="4 5" key="1">
    <citation type="submission" date="2020-10" db="EMBL/GenBank/DDBJ databases">
        <title>Connecting structure to function with the recovery of over 1000 high-quality activated sludge metagenome-assembled genomes encoding full-length rRNA genes using long-read sequencing.</title>
        <authorList>
            <person name="Singleton C.M."/>
            <person name="Petriglieri F."/>
            <person name="Kristensen J.M."/>
            <person name="Kirkegaard R.H."/>
            <person name="Michaelsen T.Y."/>
            <person name="Andersen M.H."/>
            <person name="Karst S.M."/>
            <person name="Dueholm M.S."/>
            <person name="Nielsen P.H."/>
            <person name="Albertsen M."/>
        </authorList>
    </citation>
    <scope>NUCLEOTIDE SEQUENCE [LARGE SCALE GENOMIC DNA]</scope>
    <source>
        <strain evidence="4">Ribe_18-Q3-R11-54_MAXAC.273</strain>
    </source>
</reference>
<dbReference type="GO" id="GO:0005737">
    <property type="term" value="C:cytoplasm"/>
    <property type="evidence" value="ECO:0007669"/>
    <property type="project" value="UniProtKB-SubCell"/>
</dbReference>
<dbReference type="Gene3D" id="3.20.20.70">
    <property type="entry name" value="Aldolase class I"/>
    <property type="match status" value="1"/>
</dbReference>
<dbReference type="NCBIfam" id="TIGR00875">
    <property type="entry name" value="fsa_talC_mipB"/>
    <property type="match status" value="1"/>
</dbReference>
<evidence type="ECO:0000256" key="3">
    <source>
        <dbReference type="ARBA" id="ARBA00023270"/>
    </source>
</evidence>
<dbReference type="Pfam" id="PF00923">
    <property type="entry name" value="TAL_FSA"/>
    <property type="match status" value="1"/>
</dbReference>
<proteinExistence type="predicted"/>
<dbReference type="InterPro" id="IPR013785">
    <property type="entry name" value="Aldolase_TIM"/>
</dbReference>
<dbReference type="CDD" id="cd00956">
    <property type="entry name" value="Transaldolase_FSA"/>
    <property type="match status" value="1"/>
</dbReference>
<dbReference type="InterPro" id="IPR004731">
    <property type="entry name" value="Transaldolase_3B/F6P_aldolase"/>
</dbReference>